<feature type="transmembrane region" description="Helical" evidence="1">
    <location>
        <begin position="237"/>
        <end position="259"/>
    </location>
</feature>
<name>A0A379MQT5_9BACT</name>
<sequence length="260" mass="29138">MTRIVIRNVIFLERTYMPAIIYLLVSSGYYNSYMSFRPLLVALLLLIAAEAIFRSYHSKTLATGQYLVIGFILGSAGAIYAPALFLGALLPVGLFIFRLFDIREWIAAVGGWMLPLFFSAYGVWLSGGDFLNVAVECKEALTTPLALPPAKLFSSFEWTFIGCVAVLFILSIVTFLGRSRSYKLKPFKVYIFFIWMLAVSAAILAFVPCRSLYQLPILAIPLSVIIPTYFNSRKPNFISNFLYALMIGCAVVIHLLPFFL</sequence>
<reference evidence="2 3" key="1">
    <citation type="submission" date="2018-06" db="EMBL/GenBank/DDBJ databases">
        <authorList>
            <consortium name="Pathogen Informatics"/>
            <person name="Doyle S."/>
        </authorList>
    </citation>
    <scope>NUCLEOTIDE SEQUENCE [LARGE SCALE GENOMIC DNA]</scope>
    <source>
        <strain evidence="2 3">NCTC11190</strain>
    </source>
</reference>
<evidence type="ECO:0000313" key="2">
    <source>
        <dbReference type="EMBL" id="SUE32982.1"/>
    </source>
</evidence>
<dbReference type="Proteomes" id="UP000255233">
    <property type="component" value="Unassembled WGS sequence"/>
</dbReference>
<feature type="transmembrane region" description="Helical" evidence="1">
    <location>
        <begin position="15"/>
        <end position="32"/>
    </location>
</feature>
<accession>A0A379MQT5</accession>
<dbReference type="EMBL" id="UGVL01000001">
    <property type="protein sequence ID" value="SUE32982.1"/>
    <property type="molecule type" value="Genomic_DNA"/>
</dbReference>
<feature type="transmembrane region" description="Helical" evidence="1">
    <location>
        <begin position="104"/>
        <end position="124"/>
    </location>
</feature>
<proteinExistence type="predicted"/>
<evidence type="ECO:0000256" key="1">
    <source>
        <dbReference type="SAM" id="Phobius"/>
    </source>
</evidence>
<feature type="transmembrane region" description="Helical" evidence="1">
    <location>
        <begin position="213"/>
        <end position="230"/>
    </location>
</feature>
<keyword evidence="1" id="KW-0812">Transmembrane</keyword>
<feature type="transmembrane region" description="Helical" evidence="1">
    <location>
        <begin position="158"/>
        <end position="177"/>
    </location>
</feature>
<gene>
    <name evidence="2" type="ORF">NCTC11190_00170</name>
</gene>
<keyword evidence="3" id="KW-1185">Reference proteome</keyword>
<protein>
    <submittedName>
        <fullName evidence="2">Uncharacterized protein</fullName>
    </submittedName>
</protein>
<feature type="transmembrane region" description="Helical" evidence="1">
    <location>
        <begin position="189"/>
        <end position="207"/>
    </location>
</feature>
<organism evidence="2 3">
    <name type="scientific">Rikenella microfusus</name>
    <dbReference type="NCBI Taxonomy" id="28139"/>
    <lineage>
        <taxon>Bacteria</taxon>
        <taxon>Pseudomonadati</taxon>
        <taxon>Bacteroidota</taxon>
        <taxon>Bacteroidia</taxon>
        <taxon>Bacteroidales</taxon>
        <taxon>Rikenellaceae</taxon>
        <taxon>Rikenella</taxon>
    </lineage>
</organism>
<dbReference type="AlphaFoldDB" id="A0A379MQT5"/>
<keyword evidence="1" id="KW-0472">Membrane</keyword>
<feature type="transmembrane region" description="Helical" evidence="1">
    <location>
        <begin position="68"/>
        <end position="97"/>
    </location>
</feature>
<feature type="transmembrane region" description="Helical" evidence="1">
    <location>
        <begin position="39"/>
        <end position="56"/>
    </location>
</feature>
<keyword evidence="1" id="KW-1133">Transmembrane helix</keyword>
<evidence type="ECO:0000313" key="3">
    <source>
        <dbReference type="Proteomes" id="UP000255233"/>
    </source>
</evidence>